<reference evidence="1 2" key="1">
    <citation type="journal article" date="2011" name="Stand. Genomic Sci.">
        <title>Complete genome sequence of the filamentous gliding predatory bacterium Herpetosiphon aurantiacus type strain (114-95(T)).</title>
        <authorList>
            <person name="Kiss H."/>
            <person name="Nett M."/>
            <person name="Domin N."/>
            <person name="Martin K."/>
            <person name="Maresca J.A."/>
            <person name="Copeland A."/>
            <person name="Lapidus A."/>
            <person name="Lucas S."/>
            <person name="Berry K.W."/>
            <person name="Glavina Del Rio T."/>
            <person name="Dalin E."/>
            <person name="Tice H."/>
            <person name="Pitluck S."/>
            <person name="Richardson P."/>
            <person name="Bruce D."/>
            <person name="Goodwin L."/>
            <person name="Han C."/>
            <person name="Detter J.C."/>
            <person name="Schmutz J."/>
            <person name="Brettin T."/>
            <person name="Land M."/>
            <person name="Hauser L."/>
            <person name="Kyrpides N.C."/>
            <person name="Ivanova N."/>
            <person name="Goker M."/>
            <person name="Woyke T."/>
            <person name="Klenk H.P."/>
            <person name="Bryant D.A."/>
        </authorList>
    </citation>
    <scope>NUCLEOTIDE SEQUENCE [LARGE SCALE GENOMIC DNA]</scope>
    <source>
        <strain evidence="2">ATCC 23779 / DSM 785 / 114-95</strain>
    </source>
</reference>
<name>A9AV01_HERA2</name>
<dbReference type="InterPro" id="IPR028978">
    <property type="entry name" value="Chorismate_lyase_/UTRA_dom_sf"/>
</dbReference>
<evidence type="ECO:0000313" key="1">
    <source>
        <dbReference type="EMBL" id="ABX06589.1"/>
    </source>
</evidence>
<dbReference type="HOGENOM" id="CLU_107938_0_0_0"/>
<dbReference type="InterPro" id="IPR002800">
    <property type="entry name" value="Rv2949c-like"/>
</dbReference>
<sequence>MENGLQQSIDMAVLNPLERILLITDGTVTEILQAYYREPINLIKLSEKISTNRDIDLLDVRAGEEVLERQILLQGRDSGRTYIYAESLIAIEKFDDELRASMRDTLLNSNLPLGRLWLDHRLETFKEMVSQRQEKAHNLCSIFDISNDHHVVLRTYRVFSRKKKIMLITEMFPLNYLD</sequence>
<accession>A9AV01</accession>
<dbReference type="AlphaFoldDB" id="A9AV01"/>
<dbReference type="SUPFAM" id="SSF64288">
    <property type="entry name" value="Chorismate lyase-like"/>
    <property type="match status" value="1"/>
</dbReference>
<dbReference type="Pfam" id="PF01947">
    <property type="entry name" value="Rv2949c-like"/>
    <property type="match status" value="1"/>
</dbReference>
<dbReference type="eggNOG" id="COG3161">
    <property type="taxonomic scope" value="Bacteria"/>
</dbReference>
<dbReference type="Proteomes" id="UP000000787">
    <property type="component" value="Chromosome"/>
</dbReference>
<protein>
    <recommendedName>
        <fullName evidence="3">Chorismate lyase</fullName>
    </recommendedName>
</protein>
<dbReference type="Gene3D" id="3.40.1410.10">
    <property type="entry name" value="Chorismate lyase-like"/>
    <property type="match status" value="1"/>
</dbReference>
<proteinExistence type="predicted"/>
<dbReference type="KEGG" id="hau:Haur_3957"/>
<dbReference type="STRING" id="316274.Haur_3957"/>
<evidence type="ECO:0000313" key="2">
    <source>
        <dbReference type="Proteomes" id="UP000000787"/>
    </source>
</evidence>
<gene>
    <name evidence="1" type="ordered locus">Haur_3957</name>
</gene>
<evidence type="ECO:0008006" key="3">
    <source>
        <dbReference type="Google" id="ProtNLM"/>
    </source>
</evidence>
<organism evidence="1 2">
    <name type="scientific">Herpetosiphon aurantiacus (strain ATCC 23779 / DSM 785 / 114-95)</name>
    <dbReference type="NCBI Taxonomy" id="316274"/>
    <lineage>
        <taxon>Bacteria</taxon>
        <taxon>Bacillati</taxon>
        <taxon>Chloroflexota</taxon>
        <taxon>Chloroflexia</taxon>
        <taxon>Herpetosiphonales</taxon>
        <taxon>Herpetosiphonaceae</taxon>
        <taxon>Herpetosiphon</taxon>
    </lineage>
</organism>
<dbReference type="BioCyc" id="HAUR316274:GHYA-3999-MONOMER"/>
<dbReference type="EMBL" id="CP000875">
    <property type="protein sequence ID" value="ABX06589.1"/>
    <property type="molecule type" value="Genomic_DNA"/>
</dbReference>
<keyword evidence="2" id="KW-1185">Reference proteome</keyword>
<dbReference type="InParanoid" id="A9AV01"/>